<organism evidence="3 4">
    <name type="scientific">Luteimonas fraxinea</name>
    <dbReference type="NCBI Taxonomy" id="2901869"/>
    <lineage>
        <taxon>Bacteria</taxon>
        <taxon>Pseudomonadati</taxon>
        <taxon>Pseudomonadota</taxon>
        <taxon>Gammaproteobacteria</taxon>
        <taxon>Lysobacterales</taxon>
        <taxon>Lysobacteraceae</taxon>
        <taxon>Luteimonas</taxon>
    </lineage>
</organism>
<comment type="caution">
    <text evidence="3">The sequence shown here is derived from an EMBL/GenBank/DDBJ whole genome shotgun (WGS) entry which is preliminary data.</text>
</comment>
<reference evidence="3" key="1">
    <citation type="submission" date="2021-12" db="EMBL/GenBank/DDBJ databases">
        <authorList>
            <person name="Ulrich A."/>
        </authorList>
    </citation>
    <scope>NUCLEOTIDE SEQUENCE</scope>
    <source>
        <strain evidence="3">A1P009</strain>
    </source>
</reference>
<keyword evidence="2" id="KW-0812">Transmembrane</keyword>
<feature type="transmembrane region" description="Helical" evidence="2">
    <location>
        <begin position="369"/>
        <end position="389"/>
    </location>
</feature>
<dbReference type="RefSeq" id="WP_232137946.1">
    <property type="nucleotide sequence ID" value="NZ_CP089507.1"/>
</dbReference>
<sequence>MSNPGPRTEPGVRANGHLSEKGGSLLRQGRTPQRSGTDLLLYWLPRVTKGLVATVLVLNIVLMLIFVFKGYRVDFHSDAATKNLLAEEIIRTGQLFPRDWYFVNSDIWIVFNHLLIVPLLAFMKNGYAAHALAGCVWSVLILWGTWLFAGLATSSRWAKLASIAVVAGAVSFAGAENVFGQVAYGNIFLLACLIAYTSWRALQATGRACWIFALASAVLIVLTFAGNPQRAIVTYFIPICAAVSVYGAVDLATNGWRLGAPASRAAALLAIIGAAAAVGIGCHLWLLARVLDVSGAGNAQWLPFNAMLGNAGSTLHGLFGILGGIPTPGAGVTSKGGFYEGIRLVVAGVILGLTPLVLGFALRRRASSLQFAGLFAAVSLALFLFLQVTTTIPQMVDPIGSARYLMPPLLMILVLSASAVVSPDFGWLKRSAGAGMLAVLAIGSLGPGNPLSRPLKEPVAEPYAGVVAMLEREGLAYGYASYWNAGVQTVLSNGDVRARAILIAGALPAPMRHLSSKFWYSPQAWSGETFLMLEAHEVAAIDWALMEQYAGPASRQFQFERFSVFVYPHNLASVLPGWVSTVPVIALTEASPRTVGRFEADGNGSRLVAEPGESGYLHFGPYTALASGRYRATFELEVESDSSGELVMVDVASDQGQVTHGSRRLNSIGRHRSEVDFDLAADVDDLEVRVLSHGNARVTLSAISLEERD</sequence>
<reference evidence="3" key="2">
    <citation type="journal article" date="2022" name="Syst. Appl. Microbiol.">
        <title>Physiological and genomic characterisation of Luteimonas fraxinea sp. nov., a bacterial species associated with trees tolerant to ash dieback.</title>
        <authorList>
            <person name="Ulrich K."/>
            <person name="Becker R."/>
            <person name="Behrendt U."/>
            <person name="Kube M."/>
            <person name="Schneck V."/>
            <person name="Ulrich A."/>
        </authorList>
    </citation>
    <scope>NUCLEOTIDE SEQUENCE</scope>
    <source>
        <strain evidence="3">A1P009</strain>
    </source>
</reference>
<dbReference type="EMBL" id="JAJQKU010000007">
    <property type="protein sequence ID" value="MCD9098593.1"/>
    <property type="molecule type" value="Genomic_DNA"/>
</dbReference>
<evidence type="ECO:0000256" key="1">
    <source>
        <dbReference type="SAM" id="MobiDB-lite"/>
    </source>
</evidence>
<feature type="transmembrane region" description="Helical" evidence="2">
    <location>
        <begin position="232"/>
        <end position="253"/>
    </location>
</feature>
<keyword evidence="4" id="KW-1185">Reference proteome</keyword>
<protein>
    <recommendedName>
        <fullName evidence="5">4-amino-4-deoxy-L-arabinose transferase-like glycosyltransferase</fullName>
    </recommendedName>
</protein>
<accession>A0ABS8UGH9</accession>
<evidence type="ECO:0008006" key="5">
    <source>
        <dbReference type="Google" id="ProtNLM"/>
    </source>
</evidence>
<feature type="transmembrane region" description="Helical" evidence="2">
    <location>
        <begin position="100"/>
        <end position="121"/>
    </location>
</feature>
<evidence type="ECO:0000313" key="4">
    <source>
        <dbReference type="Proteomes" id="UP001430360"/>
    </source>
</evidence>
<evidence type="ECO:0000256" key="2">
    <source>
        <dbReference type="SAM" id="Phobius"/>
    </source>
</evidence>
<feature type="transmembrane region" description="Helical" evidence="2">
    <location>
        <begin position="265"/>
        <end position="288"/>
    </location>
</feature>
<feature type="transmembrane region" description="Helical" evidence="2">
    <location>
        <begin position="127"/>
        <end position="150"/>
    </location>
</feature>
<feature type="transmembrane region" description="Helical" evidence="2">
    <location>
        <begin position="409"/>
        <end position="428"/>
    </location>
</feature>
<feature type="transmembrane region" description="Helical" evidence="2">
    <location>
        <begin position="208"/>
        <end position="226"/>
    </location>
</feature>
<name>A0ABS8UGH9_9GAMM</name>
<feature type="transmembrane region" description="Helical" evidence="2">
    <location>
        <begin position="50"/>
        <end position="68"/>
    </location>
</feature>
<feature type="transmembrane region" description="Helical" evidence="2">
    <location>
        <begin position="342"/>
        <end position="362"/>
    </location>
</feature>
<keyword evidence="2" id="KW-1133">Transmembrane helix</keyword>
<keyword evidence="2" id="KW-0472">Membrane</keyword>
<evidence type="ECO:0000313" key="3">
    <source>
        <dbReference type="EMBL" id="MCD9098593.1"/>
    </source>
</evidence>
<feature type="transmembrane region" description="Helical" evidence="2">
    <location>
        <begin position="157"/>
        <end position="175"/>
    </location>
</feature>
<gene>
    <name evidence="3" type="ORF">LTT95_16765</name>
</gene>
<feature type="region of interest" description="Disordered" evidence="1">
    <location>
        <begin position="1"/>
        <end position="32"/>
    </location>
</feature>
<dbReference type="Proteomes" id="UP001430360">
    <property type="component" value="Unassembled WGS sequence"/>
</dbReference>
<proteinExistence type="predicted"/>